<dbReference type="GeneID" id="70192528"/>
<reference evidence="1" key="1">
    <citation type="journal article" date="2021" name="Nat. Commun.">
        <title>Genetic determinants of endophytism in the Arabidopsis root mycobiome.</title>
        <authorList>
            <person name="Mesny F."/>
            <person name="Miyauchi S."/>
            <person name="Thiergart T."/>
            <person name="Pickel B."/>
            <person name="Atanasova L."/>
            <person name="Karlsson M."/>
            <person name="Huettel B."/>
            <person name="Barry K.W."/>
            <person name="Haridas S."/>
            <person name="Chen C."/>
            <person name="Bauer D."/>
            <person name="Andreopoulos W."/>
            <person name="Pangilinan J."/>
            <person name="LaButti K."/>
            <person name="Riley R."/>
            <person name="Lipzen A."/>
            <person name="Clum A."/>
            <person name="Drula E."/>
            <person name="Henrissat B."/>
            <person name="Kohler A."/>
            <person name="Grigoriev I.V."/>
            <person name="Martin F.M."/>
            <person name="Hacquard S."/>
        </authorList>
    </citation>
    <scope>NUCLEOTIDE SEQUENCE</scope>
    <source>
        <strain evidence="1">MPI-CAGE-CH-0230</strain>
    </source>
</reference>
<dbReference type="Proteomes" id="UP000756346">
    <property type="component" value="Unassembled WGS sequence"/>
</dbReference>
<protein>
    <submittedName>
        <fullName evidence="1">Uncharacterized protein</fullName>
    </submittedName>
</protein>
<dbReference type="RefSeq" id="XP_046004751.1">
    <property type="nucleotide sequence ID" value="XM_046162982.1"/>
</dbReference>
<gene>
    <name evidence="1" type="ORF">B0I36DRAFT_51332</name>
</gene>
<accession>A0A9P9BFP3</accession>
<sequence>MNGKGTANLCGGQSRASTHLAMWRTSAFSTKVRVIFVPCARSILTQVKGKQKDEDWGLILVSNDAICARTSLQSSKSSLPGRMQISPCRVNLRVVYTGSGFLFLAGERHDAFPVRLLATKDIIIPIPALPRFPAANHDFSLRCLPTSHGAAILVALLGPSDGTGERRSLRVGEEYQVKLSSA</sequence>
<dbReference type="AlphaFoldDB" id="A0A9P9BFP3"/>
<name>A0A9P9BFP3_9PEZI</name>
<proteinExistence type="predicted"/>
<evidence type="ECO:0000313" key="1">
    <source>
        <dbReference type="EMBL" id="KAH7012486.1"/>
    </source>
</evidence>
<keyword evidence="2" id="KW-1185">Reference proteome</keyword>
<dbReference type="EMBL" id="JAGTJQ010000014">
    <property type="protein sequence ID" value="KAH7012486.1"/>
    <property type="molecule type" value="Genomic_DNA"/>
</dbReference>
<comment type="caution">
    <text evidence="1">The sequence shown here is derived from an EMBL/GenBank/DDBJ whole genome shotgun (WGS) entry which is preliminary data.</text>
</comment>
<organism evidence="1 2">
    <name type="scientific">Microdochium trichocladiopsis</name>
    <dbReference type="NCBI Taxonomy" id="1682393"/>
    <lineage>
        <taxon>Eukaryota</taxon>
        <taxon>Fungi</taxon>
        <taxon>Dikarya</taxon>
        <taxon>Ascomycota</taxon>
        <taxon>Pezizomycotina</taxon>
        <taxon>Sordariomycetes</taxon>
        <taxon>Xylariomycetidae</taxon>
        <taxon>Xylariales</taxon>
        <taxon>Microdochiaceae</taxon>
        <taxon>Microdochium</taxon>
    </lineage>
</organism>
<evidence type="ECO:0000313" key="2">
    <source>
        <dbReference type="Proteomes" id="UP000756346"/>
    </source>
</evidence>